<dbReference type="PANTHER" id="PTHR12385:SF93">
    <property type="entry name" value="CHOLINE TRANSPORTER-LIKE PROTEIN"/>
    <property type="match status" value="1"/>
</dbReference>
<feature type="transmembrane region" description="Helical" evidence="6">
    <location>
        <begin position="127"/>
        <end position="148"/>
    </location>
</feature>
<feature type="transmembrane region" description="Helical" evidence="6">
    <location>
        <begin position="476"/>
        <end position="495"/>
    </location>
</feature>
<feature type="transmembrane region" description="Helical" evidence="6">
    <location>
        <begin position="279"/>
        <end position="300"/>
    </location>
</feature>
<dbReference type="EMBL" id="JASCZI010061060">
    <property type="protein sequence ID" value="MED6137446.1"/>
    <property type="molecule type" value="Genomic_DNA"/>
</dbReference>
<keyword evidence="3 6" id="KW-0812">Transmembrane</keyword>
<accession>A0ABU6SLZ6</accession>
<dbReference type="InterPro" id="IPR007603">
    <property type="entry name" value="Choline_transptr-like"/>
</dbReference>
<feature type="transmembrane region" description="Helical" evidence="6">
    <location>
        <begin position="449"/>
        <end position="470"/>
    </location>
</feature>
<gene>
    <name evidence="7" type="ORF">PIB30_065127</name>
</gene>
<keyword evidence="5 6" id="KW-0472">Membrane</keyword>
<organism evidence="7 8">
    <name type="scientific">Stylosanthes scabra</name>
    <dbReference type="NCBI Taxonomy" id="79078"/>
    <lineage>
        <taxon>Eukaryota</taxon>
        <taxon>Viridiplantae</taxon>
        <taxon>Streptophyta</taxon>
        <taxon>Embryophyta</taxon>
        <taxon>Tracheophyta</taxon>
        <taxon>Spermatophyta</taxon>
        <taxon>Magnoliopsida</taxon>
        <taxon>eudicotyledons</taxon>
        <taxon>Gunneridae</taxon>
        <taxon>Pentapetalae</taxon>
        <taxon>rosids</taxon>
        <taxon>fabids</taxon>
        <taxon>Fabales</taxon>
        <taxon>Fabaceae</taxon>
        <taxon>Papilionoideae</taxon>
        <taxon>50 kb inversion clade</taxon>
        <taxon>dalbergioids sensu lato</taxon>
        <taxon>Dalbergieae</taxon>
        <taxon>Pterocarpus clade</taxon>
        <taxon>Stylosanthes</taxon>
    </lineage>
</organism>
<keyword evidence="8" id="KW-1185">Reference proteome</keyword>
<comment type="subcellular location">
    <subcellularLocation>
        <location evidence="6">Cell membrane</location>
        <topology evidence="6">Multi-pass membrane protein</topology>
    </subcellularLocation>
    <subcellularLocation>
        <location evidence="1">Membrane</location>
        <topology evidence="1">Multi-pass membrane protein</topology>
    </subcellularLocation>
</comment>
<comment type="caution">
    <text evidence="7">The sequence shown here is derived from an EMBL/GenBank/DDBJ whole genome shotgun (WGS) entry which is preliminary data.</text>
</comment>
<evidence type="ECO:0000256" key="6">
    <source>
        <dbReference type="RuleBase" id="RU368066"/>
    </source>
</evidence>
<feature type="transmembrane region" description="Helical" evidence="6">
    <location>
        <begin position="201"/>
        <end position="224"/>
    </location>
</feature>
<evidence type="ECO:0000256" key="3">
    <source>
        <dbReference type="ARBA" id="ARBA00022692"/>
    </source>
</evidence>
<reference evidence="7 8" key="1">
    <citation type="journal article" date="2023" name="Plants (Basel)">
        <title>Bridging the Gap: Combining Genomics and Transcriptomics Approaches to Understand Stylosanthes scabra, an Orphan Legume from the Brazilian Caatinga.</title>
        <authorList>
            <person name="Ferreira-Neto J.R.C."/>
            <person name="da Silva M.D."/>
            <person name="Binneck E."/>
            <person name="de Melo N.F."/>
            <person name="da Silva R.H."/>
            <person name="de Melo A.L.T.M."/>
            <person name="Pandolfi V."/>
            <person name="Bustamante F.O."/>
            <person name="Brasileiro-Vidal A.C."/>
            <person name="Benko-Iseppon A.M."/>
        </authorList>
    </citation>
    <scope>NUCLEOTIDE SEQUENCE [LARGE SCALE GENOMIC DNA]</scope>
    <source>
        <tissue evidence="7">Leaves</tissue>
    </source>
</reference>
<dbReference type="Pfam" id="PF04515">
    <property type="entry name" value="Choline_transpo"/>
    <property type="match status" value="1"/>
</dbReference>
<feature type="transmembrane region" description="Helical" evidence="6">
    <location>
        <begin position="169"/>
        <end position="189"/>
    </location>
</feature>
<comment type="caution">
    <text evidence="6">Lacks conserved residue(s) required for the propagation of feature annotation.</text>
</comment>
<comment type="similarity">
    <text evidence="2 6">Belongs to the CTL (choline transporter-like) family.</text>
</comment>
<sequence>MIFLQTVQHLYTSNFKFFAWLMKMGVIEGAAAEQVREQNAKEEDEQGTMDFEEEKVMMTDHNHTNNDHNKEFQASKFQTLNPTNPLRIAINNATRVASLSPQQQPLSTPSIPQQPVTLNSRRYTNKISLFIFLLHMLIAIAMVAFLVFKGVEGLIRPSSDSKRRKQTRLVKYFLPQVEAASVLSIVLALTWQTAIRKWPKFMIHFTLWCSFFMSLSAGILILCFQKPPTDGVGVSLVAFSIGNGLYACWVQNRIKFCSKILTLSLQPVSKFHDLNQPTFYMLGAALFWMSLWTLAVIGALNFCFPPLVIIALVLSLAWVSEVMRNVVNISVSRVVALYYLRGMQSSTRFGFLRALTRNLGSACLGSLFVPAIEAARVVARFLNLLEGEDEFLFCCARCCLRVMESIFRYGNGWAYVQIAAYGKGFVAASQDTWSHFKRLEMEPIVDSDITTSICFHSGVSIASICVIVVSAWTSQLYQNFIATLSLLTFFISYLLTRIAMALPHACVSCYYVCYAENPDNRLFDTTIKDCLDMVKSGRHVAAPTPRGLPRFAGD</sequence>
<evidence type="ECO:0000256" key="2">
    <source>
        <dbReference type="ARBA" id="ARBA00007168"/>
    </source>
</evidence>
<evidence type="ECO:0000256" key="1">
    <source>
        <dbReference type="ARBA" id="ARBA00004141"/>
    </source>
</evidence>
<protein>
    <recommendedName>
        <fullName evidence="6">Choline transporter-like protein</fullName>
    </recommendedName>
</protein>
<dbReference type="Proteomes" id="UP001341840">
    <property type="component" value="Unassembled WGS sequence"/>
</dbReference>
<comment type="function">
    <text evidence="6">Choline transporter.</text>
</comment>
<dbReference type="PANTHER" id="PTHR12385">
    <property type="entry name" value="CHOLINE TRANSPORTER-LIKE (SLC FAMILY 44)"/>
    <property type="match status" value="1"/>
</dbReference>
<proteinExistence type="inferred from homology"/>
<evidence type="ECO:0000313" key="7">
    <source>
        <dbReference type="EMBL" id="MED6137446.1"/>
    </source>
</evidence>
<evidence type="ECO:0000256" key="5">
    <source>
        <dbReference type="ARBA" id="ARBA00023136"/>
    </source>
</evidence>
<evidence type="ECO:0000313" key="8">
    <source>
        <dbReference type="Proteomes" id="UP001341840"/>
    </source>
</evidence>
<name>A0ABU6SLZ6_9FABA</name>
<keyword evidence="4 6" id="KW-1133">Transmembrane helix</keyword>
<evidence type="ECO:0000256" key="4">
    <source>
        <dbReference type="ARBA" id="ARBA00022989"/>
    </source>
</evidence>